<feature type="region of interest" description="Disordered" evidence="4">
    <location>
        <begin position="1224"/>
        <end position="1266"/>
    </location>
</feature>
<organism evidence="6 7">
    <name type="scientific">Clitoria ternatea</name>
    <name type="common">Butterfly pea</name>
    <dbReference type="NCBI Taxonomy" id="43366"/>
    <lineage>
        <taxon>Eukaryota</taxon>
        <taxon>Viridiplantae</taxon>
        <taxon>Streptophyta</taxon>
        <taxon>Embryophyta</taxon>
        <taxon>Tracheophyta</taxon>
        <taxon>Spermatophyta</taxon>
        <taxon>Magnoliopsida</taxon>
        <taxon>eudicotyledons</taxon>
        <taxon>Gunneridae</taxon>
        <taxon>Pentapetalae</taxon>
        <taxon>rosids</taxon>
        <taxon>fabids</taxon>
        <taxon>Fabales</taxon>
        <taxon>Fabaceae</taxon>
        <taxon>Papilionoideae</taxon>
        <taxon>50 kb inversion clade</taxon>
        <taxon>NPAAA clade</taxon>
        <taxon>indigoferoid/millettioid clade</taxon>
        <taxon>Phaseoleae</taxon>
        <taxon>Clitoria</taxon>
    </lineage>
</organism>
<feature type="region of interest" description="Disordered" evidence="4">
    <location>
        <begin position="74"/>
        <end position="93"/>
    </location>
</feature>
<feature type="region of interest" description="Disordered" evidence="4">
    <location>
        <begin position="1175"/>
        <end position="1199"/>
    </location>
</feature>
<feature type="region of interest" description="Disordered" evidence="4">
    <location>
        <begin position="190"/>
        <end position="225"/>
    </location>
</feature>
<dbReference type="Pfam" id="PF07496">
    <property type="entry name" value="zf-CW"/>
    <property type="match status" value="1"/>
</dbReference>
<feature type="compositionally biased region" description="Polar residues" evidence="4">
    <location>
        <begin position="1333"/>
        <end position="1344"/>
    </location>
</feature>
<dbReference type="Proteomes" id="UP001359559">
    <property type="component" value="Unassembled WGS sequence"/>
</dbReference>
<evidence type="ECO:0000256" key="3">
    <source>
        <dbReference type="ARBA" id="ARBA00022833"/>
    </source>
</evidence>
<sequence>MEENTELEEGEACYYNDDEDNIDIDSLSYFDERIQNVLGHFQKDFEGGVSAESLGPIFGGYGSFLPTYERSPCFKSHPKTPQRNHNSPNSTINLHSEVVSDNTKEPSNVPPFARLKNAYNSSHPSRDLKAASVNYPVKENRGVSSIDRAERGTLKDATAKQTGNSTQQRTLRFRIKVKSNVVPLTNAEIYNGLGLGDSPSSSMGNSPEESEDTRPVSQENAEDSPRGIIQAMTSFPIPGGVFVSPLHECLLNLTKNRKIIGDGRYLFSLNGNQDPCSMSTDESDSFMRDGHLKKRRGRFMSQSENQLELTHMNGNLSENDMILNTKKRLGNKTPDHKDFLSNELKWTPLSSSICDAGETAEVTVKASEASKDGNENGVQGRMVSVEALKEESLESISGQDFEKTGKKNAGNGFMKNVVEHKLENSHSDNFTDPKSYMISCKVERDAVKYKINKKSETHQKVKAVPEQKNKLKGDQNTGKAKAVAIKDSFAGADNAMVTDKVSAGFDVTCRNKMNKLKLLKDNKFSDSSKDSLKGKTLEQKVGSLAGNGAMKNVNVSNEKKIAFRAKVKDRSSGNKVVKQSLAGPCINVDSGSLPIPENNPAPEMIPPSAPVYQVIEEWVCCDICEQWRLLPLGTKPEHLPERWLCSMLNWLPGMNSCDFSEDETTKALRALHQMPVSEGQNNMQSLNTGTATGVSSTHALQNGLNHKKSSSDVLPDQGKKKNVIKGKKMPGNNNDTLQFSNSAKINNTQLSERNRSLNDMNQQPTDLKLMNKMSSSKGKHVPKEKEKQLYEGDIKHVKLKRKMDADQYRLGPPKKLKTENVGYAVKQLKPGTELEKVAPNSRNSFQIKATGKDMRKYDEYCLPEDVQDRLPVAIKRERDQAWVSSGGEPLEVKNNCKNDGLMKKRKLSDWLEDEKPNNSYSLHGDKLCDEEGNAGECRKEKFRILKIETKSATECGVRQVSLSGSRDQMAAGTEVRCGNKGHHLKKHKRLFTSHQASDSIDQLGKDLVSGQLLLAATSSSSKISGSHKAKTNFEEVRGSPVESVTSSPLRATILDKNFWAVGDISAKANATKCGVSSVGSRRSVDNREGKPGKLKEDRHPYNLHPATDKLSSIEWQVGDVKDTARVQAKICPELKNNHLLEDGVPAEQRGNCANGVHHEEKVNKDNQDRELSWHNSGKVTTLHSKGKDRRSNSHVGTDKMKVSVSEIGYSKNSGKYDSVVDPSYHASGAETRNDATYSSPKSKTKTDSVSHKGALRHRSNEAGKQTELTQRDFENSVSKIDTQCSTDRKTIYQQNLTQDFKEANKANHVSTESRDGKSKALSSAAGEARRETLNVSSRTVSQYQKGEMSNELPVRVSGNGDLAKLKRNCADVSNNVGVNHSSGNFAPDQSLTLSSPLRMNSNQTAVEILEEATKLKDRADHFKNSGFDFESNETFFQAGLKFLHGASLLENGHNESSQQGELSQMQMYATAAKLFKSCALEYESRQELAAAALAYKCMEVAYMRVVYCKHSITNRDWHELQSTLQMVSQGESPSSSASDVDNLNNQAAADKVTLPRGTNAHVAVNQVISARTRPNLIRLIDFTQDTLFAMEAFRKCQSTFMAIMEEAEKKDCIIPIRSVMDFSFQDVDVLVHLVWTATRAISRAGLGGARD</sequence>
<evidence type="ECO:0000256" key="2">
    <source>
        <dbReference type="ARBA" id="ARBA00022771"/>
    </source>
</evidence>
<dbReference type="InterPro" id="IPR056406">
    <property type="entry name" value="THD_CWZF3/5/7"/>
</dbReference>
<gene>
    <name evidence="6" type="ORF">RJT34_14730</name>
</gene>
<keyword evidence="2" id="KW-0863">Zinc-finger</keyword>
<dbReference type="GO" id="GO:0008270">
    <property type="term" value="F:zinc ion binding"/>
    <property type="evidence" value="ECO:0007669"/>
    <property type="project" value="UniProtKB-KW"/>
</dbReference>
<dbReference type="PANTHER" id="PTHR46524:SF12">
    <property type="entry name" value="CW-TYPE DOMAIN-CONTAINING PROTEIN"/>
    <property type="match status" value="1"/>
</dbReference>
<keyword evidence="7" id="KW-1185">Reference proteome</keyword>
<dbReference type="PROSITE" id="PS51050">
    <property type="entry name" value="ZF_CW"/>
    <property type="match status" value="1"/>
</dbReference>
<evidence type="ECO:0000256" key="1">
    <source>
        <dbReference type="ARBA" id="ARBA00022723"/>
    </source>
</evidence>
<keyword evidence="1" id="KW-0479">Metal-binding</keyword>
<dbReference type="PANTHER" id="PTHR46524">
    <property type="entry name" value="CW-TYPE ZINC FINGER"/>
    <property type="match status" value="1"/>
</dbReference>
<reference evidence="6 7" key="1">
    <citation type="submission" date="2024-01" db="EMBL/GenBank/DDBJ databases">
        <title>The genomes of 5 underutilized Papilionoideae crops provide insights into root nodulation and disease resistance.</title>
        <authorList>
            <person name="Yuan L."/>
        </authorList>
    </citation>
    <scope>NUCLEOTIDE SEQUENCE [LARGE SCALE GENOMIC DNA]</scope>
    <source>
        <strain evidence="6">LY-2023</strain>
        <tissue evidence="6">Leaf</tissue>
    </source>
</reference>
<keyword evidence="3" id="KW-0862">Zinc</keyword>
<feature type="domain" description="CW-type" evidence="5">
    <location>
        <begin position="612"/>
        <end position="665"/>
    </location>
</feature>
<comment type="caution">
    <text evidence="6">The sequence shown here is derived from an EMBL/GenBank/DDBJ whole genome shotgun (WGS) entry which is preliminary data.</text>
</comment>
<dbReference type="InterPro" id="IPR011124">
    <property type="entry name" value="Znf_CW"/>
</dbReference>
<name>A0AAN9PN76_CLITE</name>
<feature type="region of interest" description="Disordered" evidence="4">
    <location>
        <begin position="1075"/>
        <end position="1105"/>
    </location>
</feature>
<evidence type="ECO:0000256" key="4">
    <source>
        <dbReference type="SAM" id="MobiDB-lite"/>
    </source>
</evidence>
<feature type="compositionally biased region" description="Polar residues" evidence="4">
    <location>
        <begin position="198"/>
        <end position="207"/>
    </location>
</feature>
<feature type="compositionally biased region" description="Basic and acidic residues" evidence="4">
    <location>
        <begin position="1082"/>
        <end position="1100"/>
    </location>
</feature>
<feature type="region of interest" description="Disordered" evidence="4">
    <location>
        <begin position="702"/>
        <end position="739"/>
    </location>
</feature>
<proteinExistence type="predicted"/>
<dbReference type="Pfam" id="PF24756">
    <property type="entry name" value="THD_CWZF3-5-7"/>
    <property type="match status" value="1"/>
</dbReference>
<evidence type="ECO:0000313" key="7">
    <source>
        <dbReference type="Proteomes" id="UP001359559"/>
    </source>
</evidence>
<evidence type="ECO:0000259" key="5">
    <source>
        <dbReference type="PROSITE" id="PS51050"/>
    </source>
</evidence>
<feature type="region of interest" description="Disordered" evidence="4">
    <location>
        <begin position="1305"/>
        <end position="1346"/>
    </location>
</feature>
<dbReference type="InterPro" id="IPR055300">
    <property type="entry name" value="CWZF3/5/7"/>
</dbReference>
<feature type="compositionally biased region" description="Polar residues" evidence="4">
    <location>
        <begin position="83"/>
        <end position="93"/>
    </location>
</feature>
<protein>
    <recommendedName>
        <fullName evidence="5">CW-type domain-containing protein</fullName>
    </recommendedName>
</protein>
<evidence type="ECO:0000313" key="6">
    <source>
        <dbReference type="EMBL" id="KAK7303813.1"/>
    </source>
</evidence>
<feature type="compositionally biased region" description="Basic and acidic residues" evidence="4">
    <location>
        <begin position="1305"/>
        <end position="1318"/>
    </location>
</feature>
<accession>A0AAN9PN76</accession>
<dbReference type="EMBL" id="JAYKXN010000003">
    <property type="protein sequence ID" value="KAK7303813.1"/>
    <property type="molecule type" value="Genomic_DNA"/>
</dbReference>
<dbReference type="Gene3D" id="3.30.40.100">
    <property type="match status" value="1"/>
</dbReference>